<accession>A0A9Q8SD99</accession>
<dbReference type="EMBL" id="CP019471">
    <property type="protein sequence ID" value="UQC74890.1"/>
    <property type="molecule type" value="Genomic_DNA"/>
</dbReference>
<name>A0A9Q8SD99_9PEZI</name>
<gene>
    <name evidence="1" type="ORF">CLUP02_01542</name>
</gene>
<dbReference type="KEGG" id="clup:CLUP02_01542"/>
<dbReference type="Proteomes" id="UP000830671">
    <property type="component" value="Chromosome 1"/>
</dbReference>
<keyword evidence="2" id="KW-1185">Reference proteome</keyword>
<reference evidence="1" key="1">
    <citation type="journal article" date="2021" name="Mol. Plant Microbe Interact.">
        <title>Complete Genome Sequence of the Plant-Pathogenic Fungus Colletotrichum lupini.</title>
        <authorList>
            <person name="Baroncelli R."/>
            <person name="Pensec F."/>
            <person name="Da Lio D."/>
            <person name="Boufleur T."/>
            <person name="Vicente I."/>
            <person name="Sarrocco S."/>
            <person name="Picot A."/>
            <person name="Baraldi E."/>
            <person name="Sukno S."/>
            <person name="Thon M."/>
            <person name="Le Floch G."/>
        </authorList>
    </citation>
    <scope>NUCLEOTIDE SEQUENCE</scope>
    <source>
        <strain evidence="1">IMI 504893</strain>
    </source>
</reference>
<dbReference type="GeneID" id="73335592"/>
<proteinExistence type="predicted"/>
<evidence type="ECO:0000313" key="2">
    <source>
        <dbReference type="Proteomes" id="UP000830671"/>
    </source>
</evidence>
<dbReference type="AlphaFoldDB" id="A0A9Q8SD99"/>
<sequence length="318" mass="35522">MAFGEMCSGSWFFSSLKQQLYVLQKVGIALVSRTATQRPRGSQKKNGERYKHRHPLSGPVVIWQGRTVIYITQARKAKENTHGQTAKTYPAAHRPALCALLPGSPGGVGGWSLLHVSFRLMLDLEAPIGQGTKIGGGRSPKALLIHPRSNKASSRSMLCEIFREQLGAGKALYQCHLDEGGFFLLHCYRHYHHHLEKSIVNYNLGENRHCPDSPSSDALVANKVQRAPAVECVRSLRCLLFGDKKPGSTYRHPLARLDLTQLQRFEFKDIVGSDVASQQKAQNEARRKLLKVNQQYSDWAMQLSSHSNFDGGKHIGTW</sequence>
<organism evidence="1 2">
    <name type="scientific">Colletotrichum lupini</name>
    <dbReference type="NCBI Taxonomy" id="145971"/>
    <lineage>
        <taxon>Eukaryota</taxon>
        <taxon>Fungi</taxon>
        <taxon>Dikarya</taxon>
        <taxon>Ascomycota</taxon>
        <taxon>Pezizomycotina</taxon>
        <taxon>Sordariomycetes</taxon>
        <taxon>Hypocreomycetidae</taxon>
        <taxon>Glomerellales</taxon>
        <taxon>Glomerellaceae</taxon>
        <taxon>Colletotrichum</taxon>
        <taxon>Colletotrichum acutatum species complex</taxon>
    </lineage>
</organism>
<evidence type="ECO:0000313" key="1">
    <source>
        <dbReference type="EMBL" id="UQC74890.1"/>
    </source>
</evidence>
<dbReference type="RefSeq" id="XP_049136539.1">
    <property type="nucleotide sequence ID" value="XM_049280582.1"/>
</dbReference>
<protein>
    <submittedName>
        <fullName evidence="1">Uncharacterized protein</fullName>
    </submittedName>
</protein>